<proteinExistence type="predicted"/>
<dbReference type="AlphaFoldDB" id="A0A8R7P406"/>
<reference evidence="3" key="1">
    <citation type="journal article" date="2013" name="Nature">
        <title>Draft genome of the wheat A-genome progenitor Triticum urartu.</title>
        <authorList>
            <person name="Ling H.Q."/>
            <person name="Zhao S."/>
            <person name="Liu D."/>
            <person name="Wang J."/>
            <person name="Sun H."/>
            <person name="Zhang C."/>
            <person name="Fan H."/>
            <person name="Li D."/>
            <person name="Dong L."/>
            <person name="Tao Y."/>
            <person name="Gao C."/>
            <person name="Wu H."/>
            <person name="Li Y."/>
            <person name="Cui Y."/>
            <person name="Guo X."/>
            <person name="Zheng S."/>
            <person name="Wang B."/>
            <person name="Yu K."/>
            <person name="Liang Q."/>
            <person name="Yang W."/>
            <person name="Lou X."/>
            <person name="Chen J."/>
            <person name="Feng M."/>
            <person name="Jian J."/>
            <person name="Zhang X."/>
            <person name="Luo G."/>
            <person name="Jiang Y."/>
            <person name="Liu J."/>
            <person name="Wang Z."/>
            <person name="Sha Y."/>
            <person name="Zhang B."/>
            <person name="Wu H."/>
            <person name="Tang D."/>
            <person name="Shen Q."/>
            <person name="Xue P."/>
            <person name="Zou S."/>
            <person name="Wang X."/>
            <person name="Liu X."/>
            <person name="Wang F."/>
            <person name="Yang Y."/>
            <person name="An X."/>
            <person name="Dong Z."/>
            <person name="Zhang K."/>
            <person name="Zhang X."/>
            <person name="Luo M.C."/>
            <person name="Dvorak J."/>
            <person name="Tong Y."/>
            <person name="Wang J."/>
            <person name="Yang H."/>
            <person name="Li Z."/>
            <person name="Wang D."/>
            <person name="Zhang A."/>
            <person name="Wang J."/>
        </authorList>
    </citation>
    <scope>NUCLEOTIDE SEQUENCE</scope>
    <source>
        <strain evidence="3">cv. G1812</strain>
    </source>
</reference>
<dbReference type="EnsemblPlants" id="TuG1812G0100002212.01.T01">
    <property type="protein sequence ID" value="TuG1812G0100002212.01.T01.cds357667"/>
    <property type="gene ID" value="TuG1812G0100002212.01"/>
</dbReference>
<evidence type="ECO:0000313" key="3">
    <source>
        <dbReference type="Proteomes" id="UP000015106"/>
    </source>
</evidence>
<organism evidence="2 3">
    <name type="scientific">Triticum urartu</name>
    <name type="common">Red wild einkorn</name>
    <name type="synonym">Crithodium urartu</name>
    <dbReference type="NCBI Taxonomy" id="4572"/>
    <lineage>
        <taxon>Eukaryota</taxon>
        <taxon>Viridiplantae</taxon>
        <taxon>Streptophyta</taxon>
        <taxon>Embryophyta</taxon>
        <taxon>Tracheophyta</taxon>
        <taxon>Spermatophyta</taxon>
        <taxon>Magnoliopsida</taxon>
        <taxon>Liliopsida</taxon>
        <taxon>Poales</taxon>
        <taxon>Poaceae</taxon>
        <taxon>BOP clade</taxon>
        <taxon>Pooideae</taxon>
        <taxon>Triticodae</taxon>
        <taxon>Triticeae</taxon>
        <taxon>Triticinae</taxon>
        <taxon>Triticum</taxon>
    </lineage>
</organism>
<dbReference type="Gramene" id="TuG1812G0100002212.01.T01">
    <property type="protein sequence ID" value="TuG1812G0100002212.01.T01.cds357667"/>
    <property type="gene ID" value="TuG1812G0100002212.01"/>
</dbReference>
<feature type="compositionally biased region" description="Polar residues" evidence="1">
    <location>
        <begin position="1"/>
        <end position="11"/>
    </location>
</feature>
<keyword evidence="3" id="KW-1185">Reference proteome</keyword>
<name>A0A8R7P406_TRIUA</name>
<evidence type="ECO:0000256" key="1">
    <source>
        <dbReference type="SAM" id="MobiDB-lite"/>
    </source>
</evidence>
<feature type="region of interest" description="Disordered" evidence="1">
    <location>
        <begin position="1"/>
        <end position="55"/>
    </location>
</feature>
<reference evidence="2" key="2">
    <citation type="submission" date="2018-03" db="EMBL/GenBank/DDBJ databases">
        <title>The Triticum urartu genome reveals the dynamic nature of wheat genome evolution.</title>
        <authorList>
            <person name="Ling H."/>
            <person name="Ma B."/>
            <person name="Shi X."/>
            <person name="Liu H."/>
            <person name="Dong L."/>
            <person name="Sun H."/>
            <person name="Cao Y."/>
            <person name="Gao Q."/>
            <person name="Zheng S."/>
            <person name="Li Y."/>
            <person name="Yu Y."/>
            <person name="Du H."/>
            <person name="Qi M."/>
            <person name="Li Y."/>
            <person name="Yu H."/>
            <person name="Cui Y."/>
            <person name="Wang N."/>
            <person name="Chen C."/>
            <person name="Wu H."/>
            <person name="Zhao Y."/>
            <person name="Zhang J."/>
            <person name="Li Y."/>
            <person name="Zhou W."/>
            <person name="Zhang B."/>
            <person name="Hu W."/>
            <person name="Eijk M."/>
            <person name="Tang J."/>
            <person name="Witsenboer H."/>
            <person name="Zhao S."/>
            <person name="Li Z."/>
            <person name="Zhang A."/>
            <person name="Wang D."/>
            <person name="Liang C."/>
        </authorList>
    </citation>
    <scope>NUCLEOTIDE SEQUENCE [LARGE SCALE GENOMIC DNA]</scope>
    <source>
        <strain evidence="2">cv. G1812</strain>
    </source>
</reference>
<feature type="compositionally biased region" description="Polar residues" evidence="1">
    <location>
        <begin position="19"/>
        <end position="33"/>
    </location>
</feature>
<protein>
    <submittedName>
        <fullName evidence="2">Uncharacterized protein</fullName>
    </submittedName>
</protein>
<accession>A0A8R7P406</accession>
<dbReference type="Proteomes" id="UP000015106">
    <property type="component" value="Chromosome 1"/>
</dbReference>
<sequence length="126" mass="14252">MPHKLPSSTARTGKETNADLGQTNWQQWSSTRQPPAADRRSLGSPRRNLTRRPRRLSTAPLVYWHHHHGTTQCLPLGGCIHHDIAPRRWVGRAPRRWVGVVCPLAQRGNPGGCGGGLTSRRWYLRR</sequence>
<reference evidence="2" key="3">
    <citation type="submission" date="2022-06" db="UniProtKB">
        <authorList>
            <consortium name="EnsemblPlants"/>
        </authorList>
    </citation>
    <scope>IDENTIFICATION</scope>
</reference>
<evidence type="ECO:0000313" key="2">
    <source>
        <dbReference type="EnsemblPlants" id="TuG1812G0100002212.01.T01.cds357667"/>
    </source>
</evidence>